<dbReference type="GO" id="GO:0006796">
    <property type="term" value="P:phosphate-containing compound metabolic process"/>
    <property type="evidence" value="ECO:0007669"/>
    <property type="project" value="UniProtKB-ARBA"/>
</dbReference>
<keyword evidence="1" id="KW-0808">Transferase</keyword>
<dbReference type="GO" id="GO:0016301">
    <property type="term" value="F:kinase activity"/>
    <property type="evidence" value="ECO:0007669"/>
    <property type="project" value="UniProtKB-KW"/>
</dbReference>
<dbReference type="OrthoDB" id="415590at2759"/>
<keyword evidence="5" id="KW-1185">Reference proteome</keyword>
<dbReference type="PRINTS" id="PR00990">
    <property type="entry name" value="RIBOKINASE"/>
</dbReference>
<dbReference type="InterPro" id="IPR011611">
    <property type="entry name" value="PfkB_dom"/>
</dbReference>
<keyword evidence="2" id="KW-0418">Kinase</keyword>
<organism evidence="4 5">
    <name type="scientific">Apophysomyces ossiformis</name>
    <dbReference type="NCBI Taxonomy" id="679940"/>
    <lineage>
        <taxon>Eukaryota</taxon>
        <taxon>Fungi</taxon>
        <taxon>Fungi incertae sedis</taxon>
        <taxon>Mucoromycota</taxon>
        <taxon>Mucoromycotina</taxon>
        <taxon>Mucoromycetes</taxon>
        <taxon>Mucorales</taxon>
        <taxon>Mucorineae</taxon>
        <taxon>Mucoraceae</taxon>
        <taxon>Apophysomyces</taxon>
    </lineage>
</organism>
<dbReference type="InterPro" id="IPR029056">
    <property type="entry name" value="Ribokinase-like"/>
</dbReference>
<feature type="domain" description="Carbohydrate kinase PfkB" evidence="3">
    <location>
        <begin position="31"/>
        <end position="249"/>
    </location>
</feature>
<reference evidence="4" key="1">
    <citation type="submission" date="2020-01" db="EMBL/GenBank/DDBJ databases">
        <title>Genome Sequencing of Three Apophysomyces-Like Fungal Strains Confirms a Novel Fungal Genus in the Mucoromycota with divergent Burkholderia-like Endosymbiotic Bacteria.</title>
        <authorList>
            <person name="Stajich J.E."/>
            <person name="Macias A.M."/>
            <person name="Carter-House D."/>
            <person name="Lovett B."/>
            <person name="Kasson L.R."/>
            <person name="Berry K."/>
            <person name="Grigoriev I."/>
            <person name="Chang Y."/>
            <person name="Spatafora J."/>
            <person name="Kasson M.T."/>
        </authorList>
    </citation>
    <scope>NUCLEOTIDE SEQUENCE</scope>
    <source>
        <strain evidence="4">NRRL A-21654</strain>
    </source>
</reference>
<dbReference type="PANTHER" id="PTHR10584">
    <property type="entry name" value="SUGAR KINASE"/>
    <property type="match status" value="1"/>
</dbReference>
<proteinExistence type="predicted"/>
<sequence>MQGKWERTLYGERGLIMTLSIVKIATDPHEQMNGRALIQVSAETGDNCIVLYPGTNGTYTAAEAKEVFMNFGPEDWVIQQNEISQGGGIMRAAAERGLSVIFNPAPLTQGILDEFPFEKVTILVVNEHEGEDLYRELGGKKNLKGLDLASELLNHFRSTHGIVLTLGGEGVVAKFRHQDKLRDFIVPSKKVDVKDTTAAGDTFVGYFLSTFLREQKLDYFTRVQYSLEEATVASSIAIQREGSMISVPTLSEVQQVRMTEQETR</sequence>
<evidence type="ECO:0000259" key="3">
    <source>
        <dbReference type="Pfam" id="PF00294"/>
    </source>
</evidence>
<dbReference type="EMBL" id="JABAYA010000395">
    <property type="protein sequence ID" value="KAF7720706.1"/>
    <property type="molecule type" value="Genomic_DNA"/>
</dbReference>
<dbReference type="InterPro" id="IPR002139">
    <property type="entry name" value="Ribo/fructo_kinase"/>
</dbReference>
<comment type="caution">
    <text evidence="4">The sequence shown here is derived from an EMBL/GenBank/DDBJ whole genome shotgun (WGS) entry which is preliminary data.</text>
</comment>
<dbReference type="AlphaFoldDB" id="A0A8H7BIK6"/>
<dbReference type="Proteomes" id="UP000605846">
    <property type="component" value="Unassembled WGS sequence"/>
</dbReference>
<dbReference type="SUPFAM" id="SSF53613">
    <property type="entry name" value="Ribokinase-like"/>
    <property type="match status" value="1"/>
</dbReference>
<evidence type="ECO:0000256" key="2">
    <source>
        <dbReference type="ARBA" id="ARBA00022777"/>
    </source>
</evidence>
<dbReference type="PANTHER" id="PTHR10584:SF166">
    <property type="entry name" value="RIBOKINASE"/>
    <property type="match status" value="1"/>
</dbReference>
<protein>
    <recommendedName>
        <fullName evidence="3">Carbohydrate kinase PfkB domain-containing protein</fullName>
    </recommendedName>
</protein>
<evidence type="ECO:0000256" key="1">
    <source>
        <dbReference type="ARBA" id="ARBA00022679"/>
    </source>
</evidence>
<dbReference type="Gene3D" id="3.40.1190.20">
    <property type="match status" value="1"/>
</dbReference>
<evidence type="ECO:0000313" key="4">
    <source>
        <dbReference type="EMBL" id="KAF7720706.1"/>
    </source>
</evidence>
<dbReference type="Pfam" id="PF00294">
    <property type="entry name" value="PfkB"/>
    <property type="match status" value="1"/>
</dbReference>
<gene>
    <name evidence="4" type="ORF">EC973_006315</name>
</gene>
<name>A0A8H7BIK6_9FUNG</name>
<accession>A0A8H7BIK6</accession>
<evidence type="ECO:0000313" key="5">
    <source>
        <dbReference type="Proteomes" id="UP000605846"/>
    </source>
</evidence>